<dbReference type="Proteomes" id="UP000009168">
    <property type="component" value="Unassembled WGS sequence"/>
</dbReference>
<sequence length="103" mass="12840">MIESSPKYDQKFFQEISYPKIHVSMIDQKRLNPLEKYKQTITSQYFFEQRLQYSKEDYCKTYFLQQDKEDFITKKEKRKLKQAEIKKKLSQMPFQFWIVYLNQ</sequence>
<keyword evidence="2" id="KW-1185">Reference proteome</keyword>
<dbReference type="RefSeq" id="XP_012653172.1">
    <property type="nucleotide sequence ID" value="XM_012797718.1"/>
</dbReference>
<dbReference type="GeneID" id="24440020"/>
<gene>
    <name evidence="1" type="ORF">TTHERM_000648731</name>
</gene>
<accession>W7XJN6</accession>
<proteinExistence type="predicted"/>
<dbReference type="InParanoid" id="W7XJN6"/>
<reference evidence="2" key="1">
    <citation type="journal article" date="2006" name="PLoS Biol.">
        <title>Macronuclear genome sequence of the ciliate Tetrahymena thermophila, a model eukaryote.</title>
        <authorList>
            <person name="Eisen J.A."/>
            <person name="Coyne R.S."/>
            <person name="Wu M."/>
            <person name="Wu D."/>
            <person name="Thiagarajan M."/>
            <person name="Wortman J.R."/>
            <person name="Badger J.H."/>
            <person name="Ren Q."/>
            <person name="Amedeo P."/>
            <person name="Jones K.M."/>
            <person name="Tallon L.J."/>
            <person name="Delcher A.L."/>
            <person name="Salzberg S.L."/>
            <person name="Silva J.C."/>
            <person name="Haas B.J."/>
            <person name="Majoros W.H."/>
            <person name="Farzad M."/>
            <person name="Carlton J.M."/>
            <person name="Smith R.K. Jr."/>
            <person name="Garg J."/>
            <person name="Pearlman R.E."/>
            <person name="Karrer K.M."/>
            <person name="Sun L."/>
            <person name="Manning G."/>
            <person name="Elde N.C."/>
            <person name="Turkewitz A.P."/>
            <person name="Asai D.J."/>
            <person name="Wilkes D.E."/>
            <person name="Wang Y."/>
            <person name="Cai H."/>
            <person name="Collins K."/>
            <person name="Stewart B.A."/>
            <person name="Lee S.R."/>
            <person name="Wilamowska K."/>
            <person name="Weinberg Z."/>
            <person name="Ruzzo W.L."/>
            <person name="Wloga D."/>
            <person name="Gaertig J."/>
            <person name="Frankel J."/>
            <person name="Tsao C.-C."/>
            <person name="Gorovsky M.A."/>
            <person name="Keeling P.J."/>
            <person name="Waller R.F."/>
            <person name="Patron N.J."/>
            <person name="Cherry J.M."/>
            <person name="Stover N.A."/>
            <person name="Krieger C.J."/>
            <person name="del Toro C."/>
            <person name="Ryder H.F."/>
            <person name="Williamson S.C."/>
            <person name="Barbeau R.A."/>
            <person name="Hamilton E.P."/>
            <person name="Orias E."/>
        </authorList>
    </citation>
    <scope>NUCLEOTIDE SEQUENCE [LARGE SCALE GENOMIC DNA]</scope>
    <source>
        <strain evidence="2">SB210</strain>
    </source>
</reference>
<dbReference type="EMBL" id="GG662698">
    <property type="protein sequence ID" value="EWS74284.1"/>
    <property type="molecule type" value="Genomic_DNA"/>
</dbReference>
<name>W7XJN6_TETTS</name>
<dbReference type="AlphaFoldDB" id="W7XJN6"/>
<dbReference type="KEGG" id="tet:TTHERM_000648731"/>
<evidence type="ECO:0000313" key="1">
    <source>
        <dbReference type="EMBL" id="EWS74284.1"/>
    </source>
</evidence>
<evidence type="ECO:0000313" key="2">
    <source>
        <dbReference type="Proteomes" id="UP000009168"/>
    </source>
</evidence>
<organism evidence="1 2">
    <name type="scientific">Tetrahymena thermophila (strain SB210)</name>
    <dbReference type="NCBI Taxonomy" id="312017"/>
    <lineage>
        <taxon>Eukaryota</taxon>
        <taxon>Sar</taxon>
        <taxon>Alveolata</taxon>
        <taxon>Ciliophora</taxon>
        <taxon>Intramacronucleata</taxon>
        <taxon>Oligohymenophorea</taxon>
        <taxon>Hymenostomatida</taxon>
        <taxon>Tetrahymenina</taxon>
        <taxon>Tetrahymenidae</taxon>
        <taxon>Tetrahymena</taxon>
    </lineage>
</organism>
<protein>
    <submittedName>
        <fullName evidence="1">Uncharacterized protein</fullName>
    </submittedName>
</protein>